<dbReference type="InterPro" id="IPR013320">
    <property type="entry name" value="ConA-like_dom_sf"/>
</dbReference>
<evidence type="ECO:0000313" key="2">
    <source>
        <dbReference type="EMBL" id="MCL6657679.1"/>
    </source>
</evidence>
<evidence type="ECO:0000256" key="1">
    <source>
        <dbReference type="SAM" id="Phobius"/>
    </source>
</evidence>
<dbReference type="Proteomes" id="UP001202031">
    <property type="component" value="Unassembled WGS sequence"/>
</dbReference>
<dbReference type="Gene3D" id="2.60.120.200">
    <property type="match status" value="1"/>
</dbReference>
<keyword evidence="3" id="KW-1185">Reference proteome</keyword>
<accession>A0ABT0R9T0</accession>
<feature type="transmembrane region" description="Helical" evidence="1">
    <location>
        <begin position="209"/>
        <end position="231"/>
    </location>
</feature>
<dbReference type="Pfam" id="PF13385">
    <property type="entry name" value="Laminin_G_3"/>
    <property type="match status" value="1"/>
</dbReference>
<keyword evidence="1" id="KW-0812">Transmembrane</keyword>
<comment type="caution">
    <text evidence="2">The sequence shown here is derived from an EMBL/GenBank/DDBJ whole genome shotgun (WGS) entry which is preliminary data.</text>
</comment>
<dbReference type="GeneID" id="84024238"/>
<dbReference type="RefSeq" id="WP_102727872.1">
    <property type="nucleotide sequence ID" value="NZ_CP072027.1"/>
</dbReference>
<dbReference type="SUPFAM" id="SSF49899">
    <property type="entry name" value="Concanavalin A-like lectins/glucanases"/>
    <property type="match status" value="1"/>
</dbReference>
<gene>
    <name evidence="2" type="ORF">M8N44_10200</name>
</gene>
<name>A0ABT0R9T0_9BACT</name>
<sequence length="237" mass="24862">MSLLVAGGMAHAASPIYSWEWTTEGTQITAPGWNGSFNYTTGNDYATFGSGSGGGTPYNSGIAGISGSFTVSFDLKNLSSTNNAWKDVFSLYSNGTVSGESNSMVLEFNASGELYFYNKGFGGQSGGNINTGLTWTDLQQDNWNNLSIVSDLSSQTLSVYVNGTLAGTITGWNPSSPALTGSQFGASFGNTRPMNGTIDVNNIKFYDGVVLPVPEAATASLGLLGLAALLMRRRRSC</sequence>
<dbReference type="EMBL" id="JAMGSI010000002">
    <property type="protein sequence ID" value="MCL6657679.1"/>
    <property type="molecule type" value="Genomic_DNA"/>
</dbReference>
<reference evidence="2 3" key="1">
    <citation type="submission" date="2022-03" db="EMBL/GenBank/DDBJ databases">
        <title>Taxonomic description of new species and reclassification of some bacterial strains.</title>
        <authorList>
            <person name="Ndongo S."/>
        </authorList>
    </citation>
    <scope>NUCLEOTIDE SEQUENCE [LARGE SCALE GENOMIC DNA]</scope>
    <source>
        <strain evidence="2 3">Marseille-P6666</strain>
    </source>
</reference>
<keyword evidence="1" id="KW-1133">Transmembrane helix</keyword>
<proteinExistence type="predicted"/>
<organism evidence="2 3">
    <name type="scientific">Akkermansia massiliensis</name>
    <dbReference type="NCBI Taxonomy" id="2927224"/>
    <lineage>
        <taxon>Bacteria</taxon>
        <taxon>Pseudomonadati</taxon>
        <taxon>Verrucomicrobiota</taxon>
        <taxon>Verrucomicrobiia</taxon>
        <taxon>Verrucomicrobiales</taxon>
        <taxon>Akkermansiaceae</taxon>
        <taxon>Akkermansia</taxon>
    </lineage>
</organism>
<keyword evidence="1" id="KW-0472">Membrane</keyword>
<protein>
    <submittedName>
        <fullName evidence="2">LamG domain-containing protein</fullName>
    </submittedName>
</protein>
<evidence type="ECO:0000313" key="3">
    <source>
        <dbReference type="Proteomes" id="UP001202031"/>
    </source>
</evidence>